<name>A0A482WM17_LAOST</name>
<dbReference type="STRING" id="195883.A0A482WM17"/>
<reference evidence="3 4" key="1">
    <citation type="journal article" date="2017" name="Gigascience">
        <title>Genome sequence of the small brown planthopper, Laodelphax striatellus.</title>
        <authorList>
            <person name="Zhu J."/>
            <person name="Jiang F."/>
            <person name="Wang X."/>
            <person name="Yang P."/>
            <person name="Bao Y."/>
            <person name="Zhao W."/>
            <person name="Wang W."/>
            <person name="Lu H."/>
            <person name="Wang Q."/>
            <person name="Cui N."/>
            <person name="Li J."/>
            <person name="Chen X."/>
            <person name="Luo L."/>
            <person name="Yu J."/>
            <person name="Kang L."/>
            <person name="Cui F."/>
        </authorList>
    </citation>
    <scope>NUCLEOTIDE SEQUENCE [LARGE SCALE GENOMIC DNA]</scope>
    <source>
        <strain evidence="3">Lst14</strain>
    </source>
</reference>
<feature type="coiled-coil region" evidence="1">
    <location>
        <begin position="7"/>
        <end position="45"/>
    </location>
</feature>
<protein>
    <submittedName>
        <fullName evidence="3">Uncharacterized protein</fullName>
    </submittedName>
</protein>
<comment type="caution">
    <text evidence="3">The sequence shown here is derived from an EMBL/GenBank/DDBJ whole genome shotgun (WGS) entry which is preliminary data.</text>
</comment>
<feature type="region of interest" description="Disordered" evidence="2">
    <location>
        <begin position="127"/>
        <end position="181"/>
    </location>
</feature>
<feature type="compositionally biased region" description="Acidic residues" evidence="2">
    <location>
        <begin position="130"/>
        <end position="153"/>
    </location>
</feature>
<keyword evidence="4" id="KW-1185">Reference proteome</keyword>
<accession>A0A482WM17</accession>
<feature type="region of interest" description="Disordered" evidence="2">
    <location>
        <begin position="67"/>
        <end position="96"/>
    </location>
</feature>
<organism evidence="3 4">
    <name type="scientific">Laodelphax striatellus</name>
    <name type="common">Small brown planthopper</name>
    <name type="synonym">Delphax striatella</name>
    <dbReference type="NCBI Taxonomy" id="195883"/>
    <lineage>
        <taxon>Eukaryota</taxon>
        <taxon>Metazoa</taxon>
        <taxon>Ecdysozoa</taxon>
        <taxon>Arthropoda</taxon>
        <taxon>Hexapoda</taxon>
        <taxon>Insecta</taxon>
        <taxon>Pterygota</taxon>
        <taxon>Neoptera</taxon>
        <taxon>Paraneoptera</taxon>
        <taxon>Hemiptera</taxon>
        <taxon>Auchenorrhyncha</taxon>
        <taxon>Fulgoroidea</taxon>
        <taxon>Delphacidae</taxon>
        <taxon>Criomorphinae</taxon>
        <taxon>Laodelphax</taxon>
    </lineage>
</organism>
<dbReference type="AlphaFoldDB" id="A0A482WM17"/>
<dbReference type="Proteomes" id="UP000291343">
    <property type="component" value="Unassembled WGS sequence"/>
</dbReference>
<gene>
    <name evidence="3" type="ORF">LSTR_LSTR015739</name>
</gene>
<dbReference type="EMBL" id="QKKF02031049">
    <property type="protein sequence ID" value="RZF34579.1"/>
    <property type="molecule type" value="Genomic_DNA"/>
</dbReference>
<evidence type="ECO:0000256" key="2">
    <source>
        <dbReference type="SAM" id="MobiDB-lite"/>
    </source>
</evidence>
<dbReference type="SMR" id="A0A482WM17"/>
<evidence type="ECO:0000313" key="4">
    <source>
        <dbReference type="Proteomes" id="UP000291343"/>
    </source>
</evidence>
<evidence type="ECO:0000313" key="3">
    <source>
        <dbReference type="EMBL" id="RZF34579.1"/>
    </source>
</evidence>
<proteinExistence type="predicted"/>
<sequence length="181" mass="19815">MARFRCVAFLEQQVEELERIEQERIQQKQAATKRLLDEMREEEALRLLEENGVDLLTMDGDQLSTAGESGGGVANQLANPAGRPVAAGQGPDRPDKAVVERIRTATNNQTGRPMTGRSVRRRVYGAMTAADDESASLDSDSDLLLDDDDDDELSQPFGASDDDLEMLGNTAVNPDQSDDDF</sequence>
<keyword evidence="1" id="KW-0175">Coiled coil</keyword>
<evidence type="ECO:0000256" key="1">
    <source>
        <dbReference type="SAM" id="Coils"/>
    </source>
</evidence>
<dbReference type="InParanoid" id="A0A482WM17"/>